<reference evidence="2 3" key="1">
    <citation type="submission" date="2018-01" db="EMBL/GenBank/DDBJ databases">
        <title>Draft genome sequence of Nonomuraea sp. KC333.</title>
        <authorList>
            <person name="Sahin N."/>
            <person name="Saygin H."/>
            <person name="Ay H."/>
        </authorList>
    </citation>
    <scope>NUCLEOTIDE SEQUENCE [LARGE SCALE GENOMIC DNA]</scope>
    <source>
        <strain evidence="2 3">KC333</strain>
    </source>
</reference>
<sequence>MAGIATGAPGPARLRRFQFGPVRLRQIQPLPAWLARIPAARATRGGPTYFAESTAGRSGRYAAGPSTGAPGEPSVLASSADGDPGGMTADEDGHPRVAVRGGVAAHRDGPAGRLDRVLPTPHPQPTGIGLDPGRPGAIHTVNGGAPGRPPDA</sequence>
<feature type="compositionally biased region" description="Basic and acidic residues" evidence="1">
    <location>
        <begin position="105"/>
        <end position="116"/>
    </location>
</feature>
<proteinExistence type="predicted"/>
<dbReference type="InterPro" id="IPR011042">
    <property type="entry name" value="6-blade_b-propeller_TolB-like"/>
</dbReference>
<feature type="region of interest" description="Disordered" evidence="1">
    <location>
        <begin position="46"/>
        <end position="152"/>
    </location>
</feature>
<gene>
    <name evidence="2" type="ORF">C1J01_28605</name>
</gene>
<organism evidence="2 3">
    <name type="scientific">Nonomuraea aridisoli</name>
    <dbReference type="NCBI Taxonomy" id="2070368"/>
    <lineage>
        <taxon>Bacteria</taxon>
        <taxon>Bacillati</taxon>
        <taxon>Actinomycetota</taxon>
        <taxon>Actinomycetes</taxon>
        <taxon>Streptosporangiales</taxon>
        <taxon>Streptosporangiaceae</taxon>
        <taxon>Nonomuraea</taxon>
    </lineage>
</organism>
<name>A0A2W2DTM3_9ACTN</name>
<dbReference type="EMBL" id="POUD01000142">
    <property type="protein sequence ID" value="PZG13933.1"/>
    <property type="molecule type" value="Genomic_DNA"/>
</dbReference>
<accession>A0A2W2DTM3</accession>
<evidence type="ECO:0000313" key="3">
    <source>
        <dbReference type="Proteomes" id="UP000249304"/>
    </source>
</evidence>
<dbReference type="AlphaFoldDB" id="A0A2W2DTM3"/>
<dbReference type="Proteomes" id="UP000249304">
    <property type="component" value="Unassembled WGS sequence"/>
</dbReference>
<dbReference type="SUPFAM" id="SSF63829">
    <property type="entry name" value="Calcium-dependent phosphotriesterase"/>
    <property type="match status" value="1"/>
</dbReference>
<dbReference type="Gene3D" id="2.120.10.30">
    <property type="entry name" value="TolB, C-terminal domain"/>
    <property type="match status" value="1"/>
</dbReference>
<evidence type="ECO:0000256" key="1">
    <source>
        <dbReference type="SAM" id="MobiDB-lite"/>
    </source>
</evidence>
<protein>
    <submittedName>
        <fullName evidence="2">Uncharacterized protein</fullName>
    </submittedName>
</protein>
<comment type="caution">
    <text evidence="2">The sequence shown here is derived from an EMBL/GenBank/DDBJ whole genome shotgun (WGS) entry which is preliminary data.</text>
</comment>
<keyword evidence="3" id="KW-1185">Reference proteome</keyword>
<evidence type="ECO:0000313" key="2">
    <source>
        <dbReference type="EMBL" id="PZG13933.1"/>
    </source>
</evidence>